<feature type="region of interest" description="Disordered" evidence="1">
    <location>
        <begin position="289"/>
        <end position="330"/>
    </location>
</feature>
<keyword evidence="4" id="KW-1185">Reference proteome</keyword>
<dbReference type="PANTHER" id="PTHR37402:SF1">
    <property type="entry name" value="GRAM DOMAIN-CONTAINING PROTEIN 4"/>
    <property type="match status" value="1"/>
</dbReference>
<dbReference type="PANTHER" id="PTHR37402">
    <property type="entry name" value="GRAM DOMAIN-CONTAINING PROTEIN 4"/>
    <property type="match status" value="1"/>
</dbReference>
<dbReference type="STRING" id="1330018.A0A167LZM3"/>
<dbReference type="EMBL" id="KV417285">
    <property type="protein sequence ID" value="KZO96194.1"/>
    <property type="molecule type" value="Genomic_DNA"/>
</dbReference>
<feature type="compositionally biased region" description="Acidic residues" evidence="1">
    <location>
        <begin position="15"/>
        <end position="39"/>
    </location>
</feature>
<accession>A0A167LZM3</accession>
<keyword evidence="2" id="KW-1133">Transmembrane helix</keyword>
<sequence>MTEEEAEAGDNAGEAFDEEVTEESITDVDVETLVGEEEGAGPVLTSPTASVESFESAMTAATDSTGSTSLTTSTSTAATSELGKLAEKERKRAEKAASQAAAVRKRADQKELKAQRAAEREEDRLRKLAQQEEGRTQKLARVEQTKQQKEAERERRKKEKMEERARKAEERERKREEDWRKGVMVALGEIADLHERIKNMFLWRNPPASRVYTAVIFGLFLFTFLTPARYIAKLIYFLIGFVFFFLIPLIRAMPAKEAARVPPSFSDVPTDAQYAYGLIRERAARGESLVPVSRDGRGKSKDPDTLSLSSLNTAVSPKSPSAPSLATGLERQPPDWEKLLQRGFTFAEDSRRLLRGEPISSVSVAEGVSSFPAQHAGGVGTLCISDSELWFTPLSGKEVRMALGEIAGVKKTGAMGLGGGKWGGMEVLLRPRERASEEEAEVGKEGEKGKGKGGERVHKFPFVGKRNEAFALLVAWSGQNWLRT</sequence>
<feature type="compositionally biased region" description="Basic and acidic residues" evidence="1">
    <location>
        <begin position="84"/>
        <end position="95"/>
    </location>
</feature>
<evidence type="ECO:0000256" key="2">
    <source>
        <dbReference type="SAM" id="Phobius"/>
    </source>
</evidence>
<feature type="compositionally biased region" description="Low complexity" evidence="1">
    <location>
        <begin position="56"/>
        <end position="80"/>
    </location>
</feature>
<dbReference type="OrthoDB" id="1708389at2759"/>
<name>A0A167LZM3_CALVF</name>
<evidence type="ECO:0000313" key="3">
    <source>
        <dbReference type="EMBL" id="KZO96194.1"/>
    </source>
</evidence>
<evidence type="ECO:0000313" key="4">
    <source>
        <dbReference type="Proteomes" id="UP000076738"/>
    </source>
</evidence>
<dbReference type="Proteomes" id="UP000076738">
    <property type="component" value="Unassembled WGS sequence"/>
</dbReference>
<protein>
    <submittedName>
        <fullName evidence="3">Uncharacterized protein</fullName>
    </submittedName>
</protein>
<organism evidence="3 4">
    <name type="scientific">Calocera viscosa (strain TUFC12733)</name>
    <dbReference type="NCBI Taxonomy" id="1330018"/>
    <lineage>
        <taxon>Eukaryota</taxon>
        <taxon>Fungi</taxon>
        <taxon>Dikarya</taxon>
        <taxon>Basidiomycota</taxon>
        <taxon>Agaricomycotina</taxon>
        <taxon>Dacrymycetes</taxon>
        <taxon>Dacrymycetales</taxon>
        <taxon>Dacrymycetaceae</taxon>
        <taxon>Calocera</taxon>
    </lineage>
</organism>
<feature type="region of interest" description="Disordered" evidence="1">
    <location>
        <begin position="1"/>
        <end position="173"/>
    </location>
</feature>
<feature type="compositionally biased region" description="Basic and acidic residues" evidence="1">
    <location>
        <begin position="105"/>
        <end position="173"/>
    </location>
</feature>
<keyword evidence="2" id="KW-0472">Membrane</keyword>
<gene>
    <name evidence="3" type="ORF">CALVIDRAFT_537386</name>
</gene>
<feature type="region of interest" description="Disordered" evidence="1">
    <location>
        <begin position="433"/>
        <end position="456"/>
    </location>
</feature>
<feature type="transmembrane region" description="Helical" evidence="2">
    <location>
        <begin position="208"/>
        <end position="225"/>
    </location>
</feature>
<feature type="transmembrane region" description="Helical" evidence="2">
    <location>
        <begin position="231"/>
        <end position="250"/>
    </location>
</feature>
<dbReference type="Pfam" id="PF11696">
    <property type="entry name" value="DUF3292"/>
    <property type="match status" value="1"/>
</dbReference>
<reference evidence="3 4" key="1">
    <citation type="journal article" date="2016" name="Mol. Biol. Evol.">
        <title>Comparative Genomics of Early-Diverging Mushroom-Forming Fungi Provides Insights into the Origins of Lignocellulose Decay Capabilities.</title>
        <authorList>
            <person name="Nagy L.G."/>
            <person name="Riley R."/>
            <person name="Tritt A."/>
            <person name="Adam C."/>
            <person name="Daum C."/>
            <person name="Floudas D."/>
            <person name="Sun H."/>
            <person name="Yadav J.S."/>
            <person name="Pangilinan J."/>
            <person name="Larsson K.H."/>
            <person name="Matsuura K."/>
            <person name="Barry K."/>
            <person name="Labutti K."/>
            <person name="Kuo R."/>
            <person name="Ohm R.A."/>
            <person name="Bhattacharya S.S."/>
            <person name="Shirouzu T."/>
            <person name="Yoshinaga Y."/>
            <person name="Martin F.M."/>
            <person name="Grigoriev I.V."/>
            <person name="Hibbett D.S."/>
        </authorList>
    </citation>
    <scope>NUCLEOTIDE SEQUENCE [LARGE SCALE GENOMIC DNA]</scope>
    <source>
        <strain evidence="3 4">TUFC12733</strain>
    </source>
</reference>
<evidence type="ECO:0000256" key="1">
    <source>
        <dbReference type="SAM" id="MobiDB-lite"/>
    </source>
</evidence>
<dbReference type="InterPro" id="IPR037847">
    <property type="entry name" value="GRAMDC4"/>
</dbReference>
<feature type="compositionally biased region" description="Polar residues" evidence="1">
    <location>
        <begin position="306"/>
        <end position="324"/>
    </location>
</feature>
<feature type="compositionally biased region" description="Basic and acidic residues" evidence="1">
    <location>
        <begin position="294"/>
        <end position="304"/>
    </location>
</feature>
<proteinExistence type="predicted"/>
<keyword evidence="2" id="KW-0812">Transmembrane</keyword>
<dbReference type="InterPro" id="IPR021709">
    <property type="entry name" value="DUF3292"/>
</dbReference>
<dbReference type="AlphaFoldDB" id="A0A167LZM3"/>
<dbReference type="GO" id="GO:0006915">
    <property type="term" value="P:apoptotic process"/>
    <property type="evidence" value="ECO:0007669"/>
    <property type="project" value="InterPro"/>
</dbReference>